<keyword evidence="1" id="KW-0547">Nucleotide-binding</keyword>
<dbReference type="GO" id="GO:0004386">
    <property type="term" value="F:helicase activity"/>
    <property type="evidence" value="ECO:0007669"/>
    <property type="project" value="UniProtKB-KW"/>
</dbReference>
<evidence type="ECO:0000313" key="8">
    <source>
        <dbReference type="Proteomes" id="UP000016487"/>
    </source>
</evidence>
<proteinExistence type="predicted"/>
<dbReference type="PROSITE" id="PS51194">
    <property type="entry name" value="HELICASE_CTER"/>
    <property type="match status" value="1"/>
</dbReference>
<dbReference type="EMBL" id="AHBZ03000027">
    <property type="protein sequence ID" value="KAF7764694.1"/>
    <property type="molecule type" value="Genomic_DNA"/>
</dbReference>
<dbReference type="InterPro" id="IPR014001">
    <property type="entry name" value="Helicase_ATP-bd"/>
</dbReference>
<evidence type="ECO:0000259" key="6">
    <source>
        <dbReference type="PROSITE" id="PS51194"/>
    </source>
</evidence>
<dbReference type="InterPro" id="IPR038718">
    <property type="entry name" value="SNF2-like_sf"/>
</dbReference>
<name>A0AAD4AEX7_9GAMM</name>
<organism evidence="7 8">
    <name type="scientific">Pseudoalteromonas citrea</name>
    <dbReference type="NCBI Taxonomy" id="43655"/>
    <lineage>
        <taxon>Bacteria</taxon>
        <taxon>Pseudomonadati</taxon>
        <taxon>Pseudomonadota</taxon>
        <taxon>Gammaproteobacteria</taxon>
        <taxon>Alteromonadales</taxon>
        <taxon>Pseudoalteromonadaceae</taxon>
        <taxon>Pseudoalteromonas</taxon>
    </lineage>
</organism>
<dbReference type="SMART" id="SM00487">
    <property type="entry name" value="DEXDc"/>
    <property type="match status" value="1"/>
</dbReference>
<gene>
    <name evidence="7" type="ORF">PCIT_b0742</name>
</gene>
<dbReference type="CDD" id="cd18011">
    <property type="entry name" value="DEXDc_RapA"/>
    <property type="match status" value="1"/>
</dbReference>
<dbReference type="GO" id="GO:0005524">
    <property type="term" value="F:ATP binding"/>
    <property type="evidence" value="ECO:0007669"/>
    <property type="project" value="UniProtKB-KW"/>
</dbReference>
<dbReference type="CDD" id="cd18793">
    <property type="entry name" value="SF2_C_SNF"/>
    <property type="match status" value="1"/>
</dbReference>
<dbReference type="PANTHER" id="PTHR45766:SF6">
    <property type="entry name" value="SWI_SNF-RELATED MATRIX-ASSOCIATED ACTIN-DEPENDENT REGULATOR OF CHROMATIN SUBFAMILY A-LIKE PROTEIN 1"/>
    <property type="match status" value="1"/>
</dbReference>
<keyword evidence="3" id="KW-0347">Helicase</keyword>
<dbReference type="InterPro" id="IPR057342">
    <property type="entry name" value="DEXDc_RapA"/>
</dbReference>
<dbReference type="Gene3D" id="3.40.50.300">
    <property type="entry name" value="P-loop containing nucleotide triphosphate hydrolases"/>
    <property type="match status" value="1"/>
</dbReference>
<dbReference type="InterPro" id="IPR027417">
    <property type="entry name" value="P-loop_NTPase"/>
</dbReference>
<dbReference type="PANTHER" id="PTHR45766">
    <property type="entry name" value="DNA ANNEALING HELICASE AND ENDONUCLEASE ZRANB3 FAMILY MEMBER"/>
    <property type="match status" value="1"/>
</dbReference>
<feature type="domain" description="Helicase C-terminal" evidence="6">
    <location>
        <begin position="437"/>
        <end position="607"/>
    </location>
</feature>
<dbReference type="SUPFAM" id="SSF52540">
    <property type="entry name" value="P-loop containing nucleoside triphosphate hydrolases"/>
    <property type="match status" value="2"/>
</dbReference>
<dbReference type="GO" id="GO:0016787">
    <property type="term" value="F:hydrolase activity"/>
    <property type="evidence" value="ECO:0007669"/>
    <property type="project" value="UniProtKB-KW"/>
</dbReference>
<dbReference type="AlphaFoldDB" id="A0AAD4AEX7"/>
<evidence type="ECO:0000256" key="2">
    <source>
        <dbReference type="ARBA" id="ARBA00022801"/>
    </source>
</evidence>
<dbReference type="PROSITE" id="PS51192">
    <property type="entry name" value="HELICASE_ATP_BIND_1"/>
    <property type="match status" value="1"/>
</dbReference>
<evidence type="ECO:0000313" key="7">
    <source>
        <dbReference type="EMBL" id="KAF7764694.1"/>
    </source>
</evidence>
<accession>A0AAD4AEX7</accession>
<reference evidence="7" key="1">
    <citation type="journal article" date="2012" name="J. Bacteriol.">
        <title>Genome sequences of type strains of seven species of the marine bacterium Pseudoalteromonas.</title>
        <authorList>
            <person name="Xie B.B."/>
            <person name="Shu Y.L."/>
            <person name="Qin Q.L."/>
            <person name="Rong J.C."/>
            <person name="Zhang X.Y."/>
            <person name="Chen X.L."/>
            <person name="Shi M."/>
            <person name="He H.L."/>
            <person name="Zhou B.C."/>
            <person name="Zhang Y.Z."/>
        </authorList>
    </citation>
    <scope>NUCLEOTIDE SEQUENCE</scope>
    <source>
        <strain evidence="7">DSM 8771</strain>
    </source>
</reference>
<dbReference type="InterPro" id="IPR000330">
    <property type="entry name" value="SNF2_N"/>
</dbReference>
<dbReference type="Pfam" id="PF00271">
    <property type="entry name" value="Helicase_C"/>
    <property type="match status" value="1"/>
</dbReference>
<dbReference type="Gene3D" id="3.40.50.10810">
    <property type="entry name" value="Tandem AAA-ATPase domain"/>
    <property type="match status" value="1"/>
</dbReference>
<keyword evidence="2" id="KW-0378">Hydrolase</keyword>
<dbReference type="InterPro" id="IPR049730">
    <property type="entry name" value="SNF2/RAD54-like_C"/>
</dbReference>
<keyword evidence="4" id="KW-0067">ATP-binding</keyword>
<evidence type="ECO:0000256" key="1">
    <source>
        <dbReference type="ARBA" id="ARBA00022741"/>
    </source>
</evidence>
<dbReference type="RefSeq" id="WP_010365348.1">
    <property type="nucleotide sequence ID" value="NZ_AHBZ03000027.1"/>
</dbReference>
<evidence type="ECO:0008006" key="9">
    <source>
        <dbReference type="Google" id="ProtNLM"/>
    </source>
</evidence>
<dbReference type="SMART" id="SM00490">
    <property type="entry name" value="HELICc"/>
    <property type="match status" value="1"/>
</dbReference>
<evidence type="ECO:0000256" key="4">
    <source>
        <dbReference type="ARBA" id="ARBA00022840"/>
    </source>
</evidence>
<reference evidence="7" key="2">
    <citation type="submission" date="2015-03" db="EMBL/GenBank/DDBJ databases">
        <title>Genome sequence of Pseudoalteromonas citrea.</title>
        <authorList>
            <person name="Xie B.-B."/>
            <person name="Rong J.-C."/>
            <person name="Qin Q.-L."/>
            <person name="Zhang Y.-Z."/>
        </authorList>
    </citation>
    <scope>NUCLEOTIDE SEQUENCE</scope>
    <source>
        <strain evidence="7">DSM 8771</strain>
    </source>
</reference>
<evidence type="ECO:0000259" key="5">
    <source>
        <dbReference type="PROSITE" id="PS51192"/>
    </source>
</evidence>
<dbReference type="Pfam" id="PF00176">
    <property type="entry name" value="SNF2-rel_dom"/>
    <property type="match status" value="1"/>
</dbReference>
<dbReference type="InterPro" id="IPR001650">
    <property type="entry name" value="Helicase_C-like"/>
</dbReference>
<feature type="domain" description="Helicase ATP-binding" evidence="5">
    <location>
        <begin position="131"/>
        <end position="303"/>
    </location>
</feature>
<evidence type="ECO:0000256" key="3">
    <source>
        <dbReference type="ARBA" id="ARBA00022806"/>
    </source>
</evidence>
<dbReference type="Proteomes" id="UP000016487">
    <property type="component" value="Unassembled WGS sequence"/>
</dbReference>
<protein>
    <recommendedName>
        <fullName evidence="9">ATP-dependent helicase</fullName>
    </recommendedName>
</protein>
<sequence length="971" mass="111610">MNIQTKNTKPTNYTPGMRIVVRDAEWVVRKSDPTVDGGYLIECEGISELVRGKEGRFLTSIENNKEFSNSSIEILDPATTKLVEDKSPNYKDSMLYMEAMLRQKVPTDEHIYFGHKAAMDTLPFQLDPTITALKQPRQRILIADAVGLGKTLEAGILMSELIRRGKGKRILVLAVKSMLTQFQKEMWSRFSIPLTRLDSAGLQKVRNRIPTNHNPFHFYDKSIISIDTLKQDVEYRHYLEQAYWDIIVIDEAHNVARRGSNSQRSRLASLLSQRSDSLIMLSATPHDGKPESFASLMNMLDATAISNEKEYEHDDFSDKGLVVRRFKKDVKDQIAKDFPERDIQTVKSQASAVEEDVYRELTALKLSTLDKGKQASQLLRVTLEKTLFSSPMACLSTVNNRIKRLEAKNDLDFADDLDSLKSFAYALERVTPENFSKYQRLLKLISDKKDGFGWKPNKKDDRIVIFTESIPTLNFLYDNLQKDLGLKEEQIGFLKGQEMSDTELMQTVEDFGKEQSKLRLLVCSDVASEGINLHYLSHKMIHFDIPWSLMVFQQRNGRIDRYGQTKQPLIRYLVTTSSNDDVRGDSRTSEVLIEKDEQAQKNIGDPSEFTGKYDQESEEEAVAEVIAESFTSGADILSDIFGDFDEPEEKSQGPMDAFLPAEIHVSDTTIETRELPSLYESDISFAEQSLEYIKRKGQRLEFHKTNSSTLSLTVNKELEQRLKQLPPEVYPQDDQFVLTNDIEQMAIEIAESRGQQHAWPRKNYLWQLHPVMEWLNDKVLSAFGRHHAPLIRVPHKMASNNTAFILNAIYPNRKSHPIINDWVVVNFTNDQFDSFESFEQFAEQLNLKKDKLSNPAKTDNTEMQQALLKTAIAKASEYFQTIRKEKESKIDHKLQKQIDALEALRDKRVKQLAFSFEQTGGIQQIVEDKKQKEQKRIEQLFDDYIQWIEDTMTTEDTPYIQLIAVFTGSEE</sequence>
<comment type="caution">
    <text evidence="7">The sequence shown here is derived from an EMBL/GenBank/DDBJ whole genome shotgun (WGS) entry which is preliminary data.</text>
</comment>